<dbReference type="InterPro" id="IPR003877">
    <property type="entry name" value="SPRY_dom"/>
</dbReference>
<dbReference type="GO" id="GO:0005737">
    <property type="term" value="C:cytoplasm"/>
    <property type="evidence" value="ECO:0007669"/>
    <property type="project" value="UniProtKB-ARBA"/>
</dbReference>
<dbReference type="Pfam" id="PF00622">
    <property type="entry name" value="SPRY"/>
    <property type="match status" value="1"/>
</dbReference>
<dbReference type="PANTHER" id="PTHR25465:SF5">
    <property type="entry name" value="E3 UBIQUITIN_ISG15 LIGASE TRIM25-RELATED"/>
    <property type="match status" value="1"/>
</dbReference>
<organism evidence="6 7">
    <name type="scientific">Sinocyclocheilus rhinocerous</name>
    <dbReference type="NCBI Taxonomy" id="307959"/>
    <lineage>
        <taxon>Eukaryota</taxon>
        <taxon>Metazoa</taxon>
        <taxon>Chordata</taxon>
        <taxon>Craniata</taxon>
        <taxon>Vertebrata</taxon>
        <taxon>Euteleostomi</taxon>
        <taxon>Actinopterygii</taxon>
        <taxon>Neopterygii</taxon>
        <taxon>Teleostei</taxon>
        <taxon>Ostariophysi</taxon>
        <taxon>Cypriniformes</taxon>
        <taxon>Cyprinidae</taxon>
        <taxon>Cyprininae</taxon>
        <taxon>Sinocyclocheilus</taxon>
    </lineage>
</organism>
<proteinExistence type="predicted"/>
<evidence type="ECO:0000256" key="4">
    <source>
        <dbReference type="SAM" id="SignalP"/>
    </source>
</evidence>
<protein>
    <recommendedName>
        <fullName evidence="5">B30.2/SPRY domain-containing protein</fullName>
    </recommendedName>
</protein>
<keyword evidence="4" id="KW-0732">Signal</keyword>
<dbReference type="Pfam" id="PF13765">
    <property type="entry name" value="PRY"/>
    <property type="match status" value="1"/>
</dbReference>
<sequence>GWNKVWFILSYLISYLDVDCLLSPSDFLQFRVDSNTVHKNLRLSKGNRVIKYTSEKQRYPDHPDRFDTVEQVLCEESVCGCCYWEVEWSGEVDISVSFKSISRKERGDYNDDSCDPCEFGRDDQSWSWFCSDSRCSFWHNNEGTELPVVSSSSRIGVYVDHGAGTLSFYSVSDTMTLIHRVHTTFTQPLYAGFAIYGDSVVKLCET</sequence>
<dbReference type="GO" id="GO:0008270">
    <property type="term" value="F:zinc ion binding"/>
    <property type="evidence" value="ECO:0007669"/>
    <property type="project" value="UniProtKB-KW"/>
</dbReference>
<evidence type="ECO:0000256" key="2">
    <source>
        <dbReference type="ARBA" id="ARBA00022771"/>
    </source>
</evidence>
<dbReference type="InterPro" id="IPR001870">
    <property type="entry name" value="B30.2/SPRY"/>
</dbReference>
<reference evidence="6" key="2">
    <citation type="submission" date="2025-09" db="UniProtKB">
        <authorList>
            <consortium name="Ensembl"/>
        </authorList>
    </citation>
    <scope>IDENTIFICATION</scope>
</reference>
<dbReference type="SMART" id="SM00589">
    <property type="entry name" value="PRY"/>
    <property type="match status" value="1"/>
</dbReference>
<dbReference type="AlphaFoldDB" id="A0A673MB53"/>
<keyword evidence="1" id="KW-0479">Metal-binding</keyword>
<dbReference type="PROSITE" id="PS50188">
    <property type="entry name" value="B302_SPRY"/>
    <property type="match status" value="1"/>
</dbReference>
<evidence type="ECO:0000313" key="7">
    <source>
        <dbReference type="Proteomes" id="UP000472270"/>
    </source>
</evidence>
<accession>A0A673MB53</accession>
<evidence type="ECO:0000256" key="1">
    <source>
        <dbReference type="ARBA" id="ARBA00022723"/>
    </source>
</evidence>
<dbReference type="Gene3D" id="2.60.120.920">
    <property type="match status" value="1"/>
</dbReference>
<dbReference type="InterPro" id="IPR003879">
    <property type="entry name" value="Butyrophylin_SPRY"/>
</dbReference>
<dbReference type="InterPro" id="IPR051051">
    <property type="entry name" value="E3_ubiq-ligase_TRIM/RNF"/>
</dbReference>
<dbReference type="PANTHER" id="PTHR25465">
    <property type="entry name" value="B-BOX DOMAIN CONTAINING"/>
    <property type="match status" value="1"/>
</dbReference>
<dbReference type="SUPFAM" id="SSF49899">
    <property type="entry name" value="Concanavalin A-like lectins/glucanases"/>
    <property type="match status" value="1"/>
</dbReference>
<evidence type="ECO:0000313" key="6">
    <source>
        <dbReference type="Ensembl" id="ENSSRHP00000087770.1"/>
    </source>
</evidence>
<dbReference type="InterPro" id="IPR043136">
    <property type="entry name" value="B30.2/SPRY_sf"/>
</dbReference>
<keyword evidence="2" id="KW-0863">Zinc-finger</keyword>
<evidence type="ECO:0000259" key="5">
    <source>
        <dbReference type="PROSITE" id="PS50188"/>
    </source>
</evidence>
<keyword evidence="3" id="KW-0862">Zinc</keyword>
<feature type="chain" id="PRO_5025489181" description="B30.2/SPRY domain-containing protein" evidence="4">
    <location>
        <begin position="19"/>
        <end position="206"/>
    </location>
</feature>
<feature type="domain" description="B30.2/SPRY" evidence="5">
    <location>
        <begin position="10"/>
        <end position="206"/>
    </location>
</feature>
<dbReference type="InterPro" id="IPR006574">
    <property type="entry name" value="PRY"/>
</dbReference>
<dbReference type="PRINTS" id="PR01407">
    <property type="entry name" value="BUTYPHLNCDUF"/>
</dbReference>
<dbReference type="InterPro" id="IPR013320">
    <property type="entry name" value="ConA-like_dom_sf"/>
</dbReference>
<dbReference type="CDD" id="cd16040">
    <property type="entry name" value="SPRY_PRY_SNTX"/>
    <property type="match status" value="1"/>
</dbReference>
<dbReference type="Proteomes" id="UP000472270">
    <property type="component" value="Unassembled WGS sequence"/>
</dbReference>
<name>A0A673MB53_9TELE</name>
<feature type="signal peptide" evidence="4">
    <location>
        <begin position="1"/>
        <end position="18"/>
    </location>
</feature>
<dbReference type="Ensembl" id="ENSSRHT00000090142.1">
    <property type="protein sequence ID" value="ENSSRHP00000087770.1"/>
    <property type="gene ID" value="ENSSRHG00000043404.1"/>
</dbReference>
<reference evidence="6" key="1">
    <citation type="submission" date="2025-08" db="UniProtKB">
        <authorList>
            <consortium name="Ensembl"/>
        </authorList>
    </citation>
    <scope>IDENTIFICATION</scope>
</reference>
<keyword evidence="7" id="KW-1185">Reference proteome</keyword>
<evidence type="ECO:0000256" key="3">
    <source>
        <dbReference type="ARBA" id="ARBA00022833"/>
    </source>
</evidence>